<proteinExistence type="predicted"/>
<comment type="caution">
    <text evidence="1">The sequence shown here is derived from an EMBL/GenBank/DDBJ whole genome shotgun (WGS) entry which is preliminary data.</text>
</comment>
<dbReference type="Proteomes" id="UP000288805">
    <property type="component" value="Unassembled WGS sequence"/>
</dbReference>
<sequence>MPTIRELAMIQIIVRKGLVDLGRPAVTIDPLPTHDTRVVPPSLGDVHLIEFSGDEIFIMGLIPDEIPRQTTVSLVYLQHVPPMTPFILFPKEYGPVHRDVQIVTRSGRVAQPPPIDKPFVGTNAREDVQREDDEILRQLCTTQARISI</sequence>
<dbReference type="AlphaFoldDB" id="A0A438DQK4"/>
<accession>A0A438DQK4</accession>
<name>A0A438DQK4_VITVI</name>
<protein>
    <submittedName>
        <fullName evidence="1">Uncharacterized protein</fullName>
    </submittedName>
</protein>
<gene>
    <name evidence="1" type="ORF">CK203_100846</name>
</gene>
<evidence type="ECO:0000313" key="1">
    <source>
        <dbReference type="EMBL" id="RVW37746.1"/>
    </source>
</evidence>
<evidence type="ECO:0000313" key="2">
    <source>
        <dbReference type="Proteomes" id="UP000288805"/>
    </source>
</evidence>
<organism evidence="1 2">
    <name type="scientific">Vitis vinifera</name>
    <name type="common">Grape</name>
    <dbReference type="NCBI Taxonomy" id="29760"/>
    <lineage>
        <taxon>Eukaryota</taxon>
        <taxon>Viridiplantae</taxon>
        <taxon>Streptophyta</taxon>
        <taxon>Embryophyta</taxon>
        <taxon>Tracheophyta</taxon>
        <taxon>Spermatophyta</taxon>
        <taxon>Magnoliopsida</taxon>
        <taxon>eudicotyledons</taxon>
        <taxon>Gunneridae</taxon>
        <taxon>Pentapetalae</taxon>
        <taxon>rosids</taxon>
        <taxon>Vitales</taxon>
        <taxon>Vitaceae</taxon>
        <taxon>Viteae</taxon>
        <taxon>Vitis</taxon>
    </lineage>
</organism>
<reference evidence="1 2" key="1">
    <citation type="journal article" date="2018" name="PLoS Genet.">
        <title>Population sequencing reveals clonal diversity and ancestral inbreeding in the grapevine cultivar Chardonnay.</title>
        <authorList>
            <person name="Roach M.J."/>
            <person name="Johnson D.L."/>
            <person name="Bohlmann J."/>
            <person name="van Vuuren H.J."/>
            <person name="Jones S.J."/>
            <person name="Pretorius I.S."/>
            <person name="Schmidt S.A."/>
            <person name="Borneman A.R."/>
        </authorList>
    </citation>
    <scope>NUCLEOTIDE SEQUENCE [LARGE SCALE GENOMIC DNA]</scope>
    <source>
        <strain evidence="2">cv. Chardonnay</strain>
        <tissue evidence="1">Leaf</tissue>
    </source>
</reference>
<dbReference type="EMBL" id="QGNW01001526">
    <property type="protein sequence ID" value="RVW37746.1"/>
    <property type="molecule type" value="Genomic_DNA"/>
</dbReference>